<sequence length="277" mass="31159">MKFQYLGTAAAEGWPAPFCQCSNCKNARIMRGKNLRSRPQVLINDDLLMDYGPDTFYHSIHYGLELDLVKTVLLTHSHSDHFYPLQLILRAAPYAYNLRAQTLCLYGNEKCRSMYEELLVHPEAPTELKNYIDFKTVSAFSPFYTGQYQIMPLKAMHDPRENCLLYAITDNYGKAVFYGNDTGSICEETWATISSMHFNLVSLDCTMGTNASCSSHLNLEKCSQIREKMLADGCADSSTIFIITHFSHGCCPLHNELSAAAKQHGFLAAYDGLSITI</sequence>
<accession>A0A6N7WD89</accession>
<reference evidence="1 2" key="1">
    <citation type="submission" date="2019-08" db="EMBL/GenBank/DDBJ databases">
        <title>In-depth cultivation of the pig gut microbiome towards novel bacterial diversity and tailored functional studies.</title>
        <authorList>
            <person name="Wylensek D."/>
            <person name="Hitch T.C.A."/>
            <person name="Clavel T."/>
        </authorList>
    </citation>
    <scope>NUCLEOTIDE SEQUENCE [LARGE SCALE GENOMIC DNA]</scope>
    <source>
        <strain evidence="1 2">WCA-389-WT-23B</strain>
    </source>
</reference>
<evidence type="ECO:0000313" key="1">
    <source>
        <dbReference type="EMBL" id="MSS87410.1"/>
    </source>
</evidence>
<dbReference type="Pfam" id="PF23023">
    <property type="entry name" value="Anti-Pycsar_Apyc1"/>
    <property type="match status" value="1"/>
</dbReference>
<gene>
    <name evidence="1" type="ORF">FYJ45_03315</name>
</gene>
<dbReference type="Proteomes" id="UP000436047">
    <property type="component" value="Unassembled WGS sequence"/>
</dbReference>
<dbReference type="PANTHER" id="PTHR42663">
    <property type="entry name" value="HYDROLASE C777.06C-RELATED-RELATED"/>
    <property type="match status" value="1"/>
</dbReference>
<proteinExistence type="predicted"/>
<dbReference type="PANTHER" id="PTHR42663:SF6">
    <property type="entry name" value="HYDROLASE C777.06C-RELATED"/>
    <property type="match status" value="1"/>
</dbReference>
<dbReference type="RefSeq" id="WP_154463485.1">
    <property type="nucleotide sequence ID" value="NZ_JAXDZL010000140.1"/>
</dbReference>
<dbReference type="SUPFAM" id="SSF56281">
    <property type="entry name" value="Metallo-hydrolase/oxidoreductase"/>
    <property type="match status" value="1"/>
</dbReference>
<dbReference type="AlphaFoldDB" id="A0A6N7WD89"/>
<evidence type="ECO:0000313" key="2">
    <source>
        <dbReference type="Proteomes" id="UP000436047"/>
    </source>
</evidence>
<dbReference type="Gene3D" id="3.60.15.10">
    <property type="entry name" value="Ribonuclease Z/Hydroxyacylglutathione hydrolase-like"/>
    <property type="match status" value="1"/>
</dbReference>
<keyword evidence="2" id="KW-1185">Reference proteome</keyword>
<protein>
    <submittedName>
        <fullName evidence="1">Uncharacterized protein</fullName>
    </submittedName>
</protein>
<dbReference type="EMBL" id="VUMI01000004">
    <property type="protein sequence ID" value="MSS87410.1"/>
    <property type="molecule type" value="Genomic_DNA"/>
</dbReference>
<comment type="caution">
    <text evidence="1">The sequence shown here is derived from an EMBL/GenBank/DDBJ whole genome shotgun (WGS) entry which is preliminary data.</text>
</comment>
<name>A0A6N7WD89_9FIRM</name>
<dbReference type="InterPro" id="IPR036866">
    <property type="entry name" value="RibonucZ/Hydroxyglut_hydro"/>
</dbReference>
<organism evidence="1 2">
    <name type="scientific">Eisenbergiella porci</name>
    <dbReference type="NCBI Taxonomy" id="2652274"/>
    <lineage>
        <taxon>Bacteria</taxon>
        <taxon>Bacillati</taxon>
        <taxon>Bacillota</taxon>
        <taxon>Clostridia</taxon>
        <taxon>Lachnospirales</taxon>
        <taxon>Lachnospiraceae</taxon>
        <taxon>Eisenbergiella</taxon>
    </lineage>
</organism>
<dbReference type="GeneID" id="86052116"/>